<name>A0A9X2L8T4_9PROT</name>
<evidence type="ECO:0000256" key="7">
    <source>
        <dbReference type="SAM" id="MobiDB-lite"/>
    </source>
</evidence>
<feature type="region of interest" description="Disordered" evidence="7">
    <location>
        <begin position="20"/>
        <end position="39"/>
    </location>
</feature>
<gene>
    <name evidence="9" type="ORF">NOG11_07450</name>
</gene>
<dbReference type="PROSITE" id="PS51257">
    <property type="entry name" value="PROKAR_LIPOPROTEIN"/>
    <property type="match status" value="1"/>
</dbReference>
<dbReference type="InterPro" id="IPR045175">
    <property type="entry name" value="M28_fam"/>
</dbReference>
<dbReference type="CDD" id="cd04821">
    <property type="entry name" value="PA_M28_1_2"/>
    <property type="match status" value="1"/>
</dbReference>
<evidence type="ECO:0000256" key="2">
    <source>
        <dbReference type="ARBA" id="ARBA00022670"/>
    </source>
</evidence>
<dbReference type="GO" id="GO:0004177">
    <property type="term" value="F:aminopeptidase activity"/>
    <property type="evidence" value="ECO:0007669"/>
    <property type="project" value="UniProtKB-KW"/>
</dbReference>
<evidence type="ECO:0000256" key="4">
    <source>
        <dbReference type="ARBA" id="ARBA00022729"/>
    </source>
</evidence>
<dbReference type="Pfam" id="PF04389">
    <property type="entry name" value="Peptidase_M28"/>
    <property type="match status" value="1"/>
</dbReference>
<dbReference type="GO" id="GO:0006508">
    <property type="term" value="P:proteolysis"/>
    <property type="evidence" value="ECO:0007669"/>
    <property type="project" value="UniProtKB-KW"/>
</dbReference>
<keyword evidence="2" id="KW-0645">Protease</keyword>
<evidence type="ECO:0000256" key="5">
    <source>
        <dbReference type="ARBA" id="ARBA00022801"/>
    </source>
</evidence>
<feature type="domain" description="Peptidase M28" evidence="8">
    <location>
        <begin position="316"/>
        <end position="530"/>
    </location>
</feature>
<organism evidence="9 10">
    <name type="scientific">Parvularcula maris</name>
    <dbReference type="NCBI Taxonomy" id="2965077"/>
    <lineage>
        <taxon>Bacteria</taxon>
        <taxon>Pseudomonadati</taxon>
        <taxon>Pseudomonadota</taxon>
        <taxon>Alphaproteobacteria</taxon>
        <taxon>Parvularculales</taxon>
        <taxon>Parvularculaceae</taxon>
        <taxon>Parvularcula</taxon>
    </lineage>
</organism>
<evidence type="ECO:0000256" key="1">
    <source>
        <dbReference type="ARBA" id="ARBA00022438"/>
    </source>
</evidence>
<evidence type="ECO:0000259" key="8">
    <source>
        <dbReference type="Pfam" id="PF04389"/>
    </source>
</evidence>
<dbReference type="InterPro" id="IPR007484">
    <property type="entry name" value="Peptidase_M28"/>
</dbReference>
<dbReference type="GO" id="GO:0008235">
    <property type="term" value="F:metalloexopeptidase activity"/>
    <property type="evidence" value="ECO:0007669"/>
    <property type="project" value="InterPro"/>
</dbReference>
<evidence type="ECO:0000313" key="9">
    <source>
        <dbReference type="EMBL" id="MCQ8185225.1"/>
    </source>
</evidence>
<keyword evidence="4" id="KW-0732">Signal</keyword>
<evidence type="ECO:0000256" key="3">
    <source>
        <dbReference type="ARBA" id="ARBA00022723"/>
    </source>
</evidence>
<dbReference type="Gene3D" id="3.40.630.10">
    <property type="entry name" value="Zn peptidases"/>
    <property type="match status" value="1"/>
</dbReference>
<keyword evidence="1" id="KW-0031">Aminopeptidase</keyword>
<protein>
    <submittedName>
        <fullName evidence="9">M28 family metallopeptidase</fullName>
    </submittedName>
</protein>
<keyword evidence="6" id="KW-0862">Zinc</keyword>
<dbReference type="Proteomes" id="UP001142610">
    <property type="component" value="Unassembled WGS sequence"/>
</dbReference>
<dbReference type="PANTHER" id="PTHR12147">
    <property type="entry name" value="METALLOPEPTIDASE M28 FAMILY MEMBER"/>
    <property type="match status" value="1"/>
</dbReference>
<dbReference type="GO" id="GO:0046872">
    <property type="term" value="F:metal ion binding"/>
    <property type="evidence" value="ECO:0007669"/>
    <property type="project" value="UniProtKB-KW"/>
</dbReference>
<dbReference type="RefSeq" id="WP_256619093.1">
    <property type="nucleotide sequence ID" value="NZ_JANIBC010000004.1"/>
</dbReference>
<keyword evidence="3" id="KW-0479">Metal-binding</keyword>
<sequence length="571" mass="60743">MKTKLLLGITIMALAACGSENEAATDERPADEAAPETAVEAAASPLVIEEAVLREHIATLSDDSFEGRAPGTPGGMKTRSYLAEAMAEAGLEPLEGSYEHMVTLVSRTLDPEASSVGFTLPSGERPLEYGPEAVFWTKRDDTSLSIEGSEVVFVGHGVVAPEYGWNDYEGIDAAGKTVVMLINDPGFRQQGEDFGGNAMTYYGRWTYKYEEAARQGAEAAIIIHQTEPAAYGWGVVEGSWSGPQLNLPRNPDETQPVALEGWVTLEVAEAMFDEAGLDFAELEEAATQAGFEPVAMEGVTFSADLAQTLEETESANVAGVLRGTEAPDEYILYTAHWDHLGMDQALIDAGEDGIYNGAVDNATGTAALLAIAEAWANSGVQPKRSHLFLAVTAEESGLLGSKAFASSPPVPLASMVGGLNIDAVLPAGESNDLTVVGFGASELEDVLTEVAGREGVTLSPDPSPQNGYFYRSDHIEFAKRGVPMLYVDGGTDLKEGGIQAGEQLASAYTTGPYHNPSDEYSEDWDLSGMVQLLEILAAVGFDLDQSGDDPNWYEGNEFRSIRDEQLAAAGR</sequence>
<reference evidence="9" key="1">
    <citation type="submission" date="2022-07" db="EMBL/GenBank/DDBJ databases">
        <title>Parvularcula maris sp. nov., an algicidal bacterium isolated from seawater.</title>
        <authorList>
            <person name="Li F."/>
        </authorList>
    </citation>
    <scope>NUCLEOTIDE SEQUENCE</scope>
    <source>
        <strain evidence="9">BGMRC 0090</strain>
    </source>
</reference>
<keyword evidence="5" id="KW-0378">Hydrolase</keyword>
<dbReference type="PANTHER" id="PTHR12147:SF56">
    <property type="entry name" value="AMINOPEPTIDASE YDR415C-RELATED"/>
    <property type="match status" value="1"/>
</dbReference>
<evidence type="ECO:0000256" key="6">
    <source>
        <dbReference type="ARBA" id="ARBA00022833"/>
    </source>
</evidence>
<proteinExistence type="predicted"/>
<dbReference type="EMBL" id="JANIBC010000004">
    <property type="protein sequence ID" value="MCQ8185225.1"/>
    <property type="molecule type" value="Genomic_DNA"/>
</dbReference>
<dbReference type="AlphaFoldDB" id="A0A9X2L8T4"/>
<evidence type="ECO:0000313" key="10">
    <source>
        <dbReference type="Proteomes" id="UP001142610"/>
    </source>
</evidence>
<comment type="caution">
    <text evidence="9">The sequence shown here is derived from an EMBL/GenBank/DDBJ whole genome shotgun (WGS) entry which is preliminary data.</text>
</comment>
<accession>A0A9X2L8T4</accession>
<dbReference type="SUPFAM" id="SSF53187">
    <property type="entry name" value="Zn-dependent exopeptidases"/>
    <property type="match status" value="1"/>
</dbReference>
<keyword evidence="10" id="KW-1185">Reference proteome</keyword>